<sequence>MQTKKQTEPRQQDNDLQDPSNSKNSGLNTQDDQDLRSQDISNEDEEDEENDDTPDLDEADLEENDLSDEEADNIEWDPKQGNDKDQ</sequence>
<evidence type="ECO:0000313" key="3">
    <source>
        <dbReference type="Proteomes" id="UP000198984"/>
    </source>
</evidence>
<evidence type="ECO:0000256" key="1">
    <source>
        <dbReference type="SAM" id="MobiDB-lite"/>
    </source>
</evidence>
<accession>A0A1H7ZF17</accession>
<keyword evidence="3" id="KW-1185">Reference proteome</keyword>
<dbReference type="EMBL" id="FOBB01000005">
    <property type="protein sequence ID" value="SEM56047.1"/>
    <property type="molecule type" value="Genomic_DNA"/>
</dbReference>
<feature type="compositionally biased region" description="Acidic residues" evidence="1">
    <location>
        <begin position="41"/>
        <end position="75"/>
    </location>
</feature>
<dbReference type="AlphaFoldDB" id="A0A1H7ZF17"/>
<feature type="compositionally biased region" description="Basic and acidic residues" evidence="1">
    <location>
        <begin position="76"/>
        <end position="86"/>
    </location>
</feature>
<protein>
    <submittedName>
        <fullName evidence="2">Uncharacterized protein</fullName>
    </submittedName>
</protein>
<feature type="compositionally biased region" description="Basic and acidic residues" evidence="1">
    <location>
        <begin position="1"/>
        <end position="13"/>
    </location>
</feature>
<feature type="compositionally biased region" description="Polar residues" evidence="1">
    <location>
        <begin position="17"/>
        <end position="30"/>
    </location>
</feature>
<evidence type="ECO:0000313" key="2">
    <source>
        <dbReference type="EMBL" id="SEM56047.1"/>
    </source>
</evidence>
<dbReference type="RefSeq" id="WP_089915942.1">
    <property type="nucleotide sequence ID" value="NZ_FOBB01000005.1"/>
</dbReference>
<dbReference type="Proteomes" id="UP000198984">
    <property type="component" value="Unassembled WGS sequence"/>
</dbReference>
<name>A0A1H7ZF17_9BACT</name>
<reference evidence="2 3" key="1">
    <citation type="submission" date="2016-10" db="EMBL/GenBank/DDBJ databases">
        <authorList>
            <person name="de Groot N.N."/>
        </authorList>
    </citation>
    <scope>NUCLEOTIDE SEQUENCE [LARGE SCALE GENOMIC DNA]</scope>
    <source>
        <strain evidence="2 3">DSM 21039</strain>
    </source>
</reference>
<dbReference type="STRING" id="573321.SAMN04488505_10541"/>
<organism evidence="2 3">
    <name type="scientific">Chitinophaga rupis</name>
    <dbReference type="NCBI Taxonomy" id="573321"/>
    <lineage>
        <taxon>Bacteria</taxon>
        <taxon>Pseudomonadati</taxon>
        <taxon>Bacteroidota</taxon>
        <taxon>Chitinophagia</taxon>
        <taxon>Chitinophagales</taxon>
        <taxon>Chitinophagaceae</taxon>
        <taxon>Chitinophaga</taxon>
    </lineage>
</organism>
<feature type="region of interest" description="Disordered" evidence="1">
    <location>
        <begin position="1"/>
        <end position="86"/>
    </location>
</feature>
<gene>
    <name evidence="2" type="ORF">SAMN04488505_10541</name>
</gene>
<proteinExistence type="predicted"/>